<evidence type="ECO:0000313" key="3">
    <source>
        <dbReference type="Proteomes" id="UP000479531"/>
    </source>
</evidence>
<dbReference type="RefSeq" id="WP_157350984.1">
    <property type="nucleotide sequence ID" value="NZ_WGGT01000024.1"/>
</dbReference>
<evidence type="ECO:0000256" key="1">
    <source>
        <dbReference type="SAM" id="MobiDB-lite"/>
    </source>
</evidence>
<protein>
    <recommendedName>
        <fullName evidence="4">Helix-turn-helix domain-containing protein</fullName>
    </recommendedName>
</protein>
<reference evidence="2 3" key="1">
    <citation type="submission" date="2019-10" db="EMBL/GenBank/DDBJ databases">
        <title>Roseburia spp. ameliorate alcoholic fatty liver via restoration of gut barrier function.</title>
        <authorList>
            <person name="Seo B."/>
            <person name="Ko G."/>
        </authorList>
    </citation>
    <scope>NUCLEOTIDE SEQUENCE [LARGE SCALE GENOMIC DNA]</scope>
    <source>
        <strain evidence="2 3">SNUG30017</strain>
    </source>
</reference>
<feature type="region of interest" description="Disordered" evidence="1">
    <location>
        <begin position="103"/>
        <end position="140"/>
    </location>
</feature>
<dbReference type="EMBL" id="WGGT01000024">
    <property type="protein sequence ID" value="MVQ47149.1"/>
    <property type="molecule type" value="Genomic_DNA"/>
</dbReference>
<proteinExistence type="predicted"/>
<dbReference type="Pfam" id="PF13730">
    <property type="entry name" value="HTH_36"/>
    <property type="match status" value="1"/>
</dbReference>
<organism evidence="2 3">
    <name type="scientific">Roseburia intestinalis</name>
    <dbReference type="NCBI Taxonomy" id="166486"/>
    <lineage>
        <taxon>Bacteria</taxon>
        <taxon>Bacillati</taxon>
        <taxon>Bacillota</taxon>
        <taxon>Clostridia</taxon>
        <taxon>Lachnospirales</taxon>
        <taxon>Lachnospiraceae</taxon>
        <taxon>Roseburia</taxon>
    </lineage>
</organism>
<sequence>MRKKKGAFGVVFQDVTRHTTLPLEAKGLYAYLASLSDVNDECYPTVDLIRHELGISKDRYYKYMRMLVAAGVVKKVQIKTEDCKFGRNVYKLTHEVYFSEKPYTEKSDTESSTTKIPTAESKDTNNKSINNKSINNKNNKQCASDNALKVSKAAINDFFESIWKLYPNKKGKGQVSDSKKKALYDIGYDELSRAIERYKAGLARDEWRKLQYGSTFFNSGYIDYLDANYTEPEQTEPEEGDRSIYKDDEEYRRLWEELGYK</sequence>
<evidence type="ECO:0008006" key="4">
    <source>
        <dbReference type="Google" id="ProtNLM"/>
    </source>
</evidence>
<comment type="caution">
    <text evidence="2">The sequence shown here is derived from an EMBL/GenBank/DDBJ whole genome shotgun (WGS) entry which is preliminary data.</text>
</comment>
<dbReference type="AlphaFoldDB" id="A0A6L6XIX9"/>
<accession>A0A6L6XIX9</accession>
<gene>
    <name evidence="2" type="ORF">GCK47_16020</name>
</gene>
<dbReference type="Proteomes" id="UP000479531">
    <property type="component" value="Unassembled WGS sequence"/>
</dbReference>
<feature type="compositionally biased region" description="Low complexity" evidence="1">
    <location>
        <begin position="126"/>
        <end position="140"/>
    </location>
</feature>
<dbReference type="Gene3D" id="1.10.10.10">
    <property type="entry name" value="Winged helix-like DNA-binding domain superfamily/Winged helix DNA-binding domain"/>
    <property type="match status" value="1"/>
</dbReference>
<evidence type="ECO:0000313" key="2">
    <source>
        <dbReference type="EMBL" id="MVQ47149.1"/>
    </source>
</evidence>
<dbReference type="InterPro" id="IPR036388">
    <property type="entry name" value="WH-like_DNA-bd_sf"/>
</dbReference>
<name>A0A6L6XIX9_9FIRM</name>